<feature type="transmembrane region" description="Helical" evidence="3">
    <location>
        <begin position="45"/>
        <end position="65"/>
    </location>
</feature>
<protein>
    <recommendedName>
        <fullName evidence="2">Uncharacterized protein ycf20</fullName>
    </recommendedName>
</protein>
<dbReference type="EMBL" id="KX284709">
    <property type="protein sequence ID" value="AOM64353.1"/>
    <property type="molecule type" value="Genomic_DNA"/>
</dbReference>
<proteinExistence type="inferred from homology"/>
<keyword evidence="3" id="KW-1133">Transmembrane helix</keyword>
<geneLocation type="plastid" evidence="4"/>
<evidence type="ECO:0000256" key="3">
    <source>
        <dbReference type="SAM" id="Phobius"/>
    </source>
</evidence>
<feature type="transmembrane region" description="Helical" evidence="3">
    <location>
        <begin position="20"/>
        <end position="39"/>
    </location>
</feature>
<keyword evidence="3" id="KW-0812">Transmembrane</keyword>
<dbReference type="Pfam" id="PF04483">
    <property type="entry name" value="DUF565"/>
    <property type="match status" value="1"/>
</dbReference>
<dbReference type="InterPro" id="IPR007572">
    <property type="entry name" value="Uncharacterised_Ycf20"/>
</dbReference>
<keyword evidence="3" id="KW-0472">Membrane</keyword>
<dbReference type="PANTHER" id="PTHR33787:SF4">
    <property type="entry name" value="YCF20-LIKE PROTEIN"/>
    <property type="match status" value="1"/>
</dbReference>
<evidence type="ECO:0000313" key="4">
    <source>
        <dbReference type="EMBL" id="AOM64353.1"/>
    </source>
</evidence>
<name>A0A1C9C7K1_RHOPU</name>
<gene>
    <name evidence="4" type="primary">ycf20</name>
    <name evidence="4" type="ORF">Rhodyp_075</name>
</gene>
<keyword evidence="4" id="KW-0934">Plastid</keyword>
<evidence type="ECO:0000256" key="1">
    <source>
        <dbReference type="ARBA" id="ARBA00009846"/>
    </source>
</evidence>
<feature type="transmembrane region" description="Helical" evidence="3">
    <location>
        <begin position="72"/>
        <end position="90"/>
    </location>
</feature>
<evidence type="ECO:0000256" key="2">
    <source>
        <dbReference type="ARBA" id="ARBA00021534"/>
    </source>
</evidence>
<dbReference type="PANTHER" id="PTHR33787">
    <property type="match status" value="1"/>
</dbReference>
<dbReference type="GeneID" id="29069478"/>
<comment type="similarity">
    <text evidence="1">Belongs to the ycf20 family.</text>
</comment>
<dbReference type="RefSeq" id="YP_009293671.1">
    <property type="nucleotide sequence ID" value="NC_031144.1"/>
</dbReference>
<accession>A0A1C9C7K1</accession>
<dbReference type="AlphaFoldDB" id="A0A1C9C7K1"/>
<sequence>MLIKEIFHSKYNTKLDTLSLRLISLYLGFFISTILSTITAQTGDWNIIASSIIVTANEVLSRFIYNRNNSKSWIINAINSVKIGIIYGLFVDAFKLGS</sequence>
<organism evidence="4">
    <name type="scientific">Rhodymenia pseudopalmata</name>
    <name type="common">Red alga</name>
    <dbReference type="NCBI Taxonomy" id="31502"/>
    <lineage>
        <taxon>Eukaryota</taxon>
        <taxon>Rhodophyta</taxon>
        <taxon>Florideophyceae</taxon>
        <taxon>Rhodymeniophycidae</taxon>
        <taxon>Rhodymeniales</taxon>
        <taxon>Rhodymeniaceae</taxon>
        <taxon>Rhodymenia</taxon>
    </lineage>
</organism>
<reference evidence="4" key="1">
    <citation type="journal article" date="2016" name="BMC Biol.">
        <title>Parallel evolution of highly conserved plastid genome architecture in red seaweeds and seed plants.</title>
        <authorList>
            <person name="Lee J."/>
            <person name="Cho C.H."/>
            <person name="Park S.I."/>
            <person name="Choi J.W."/>
            <person name="Song H.S."/>
            <person name="West J.A."/>
            <person name="Bhattacharya D."/>
            <person name="Yoon H.S."/>
        </authorList>
    </citation>
    <scope>NUCLEOTIDE SEQUENCE</scope>
</reference>